<keyword evidence="8" id="KW-0998">Cell outer membrane</keyword>
<evidence type="ECO:0000256" key="8">
    <source>
        <dbReference type="ARBA" id="ARBA00023237"/>
    </source>
</evidence>
<keyword evidence="6" id="KW-0732">Signal</keyword>
<evidence type="ECO:0000256" key="5">
    <source>
        <dbReference type="ARBA" id="ARBA00022692"/>
    </source>
</evidence>
<sequence length="654" mass="73197">MGHEISISPLVYLLRRLSAPRFFVSALCLAVALLWVNAVRAADVDIEVSGVSRAMADNIRAFVSTRWLSSARLDDEGVRQDFQDAAVQDTLLALRPFGYYNPAVSPGMSRRDNGQWQLRLDVVPGEPVRVRTVRVELTGPGADLQAFNTWKKQWPLQPGERLDQSIWEAQKSRLLDLAEDLGFLAADFTTRDIALDLVEQRADLALVMDTGPRAVMGDVVFHQDTVTPEVLATIPRFERGDPYRLVSVDQLRTDLWKTGYFSEIDVAEVRLLDQVPPVVDVRVTLEARKPNSHQGSIGWGTDTEFRTQYRWLRNRLSERGDSFALGAGWQSRYEELTVFGEYRLPRRVDSQQYWLASGQYSTEVQELEVTANDGDQRFSLGSARVDTALLRGGRARMLDPGWSTEPIVEQMYVEYLYERNGFDQLLENPEPGRAVGSPADVADSGFGDAIGTLSVGIEYDWPVIRGSGFNTLGHHERGWLFTSSEAWGSDRDFTQVYLSTRRNILFGGRYKLLLRAEAGYTHADVTTVDFQVDGETFQLSETALPFQYRFKAGGSRSVRGYSYESLSDNGLGSNNIITASAELEYRVLDNWSAAAFVDIGNAFNDWSETDLKRGAGLGIRWYTIAGAVRVDVARALDGIGDDWQIHLTIGTPLL</sequence>
<dbReference type="InterPro" id="IPR039910">
    <property type="entry name" value="D15-like"/>
</dbReference>
<evidence type="ECO:0000256" key="3">
    <source>
        <dbReference type="ARBA" id="ARBA00015419"/>
    </source>
</evidence>
<evidence type="ECO:0000256" key="2">
    <source>
        <dbReference type="ARBA" id="ARBA00010248"/>
    </source>
</evidence>
<dbReference type="Gene3D" id="3.10.20.310">
    <property type="entry name" value="membrane protein fhac"/>
    <property type="match status" value="3"/>
</dbReference>
<accession>A0A5N0TDD4</accession>
<evidence type="ECO:0000313" key="13">
    <source>
        <dbReference type="EMBL" id="KAA9132087.1"/>
    </source>
</evidence>
<evidence type="ECO:0000256" key="4">
    <source>
        <dbReference type="ARBA" id="ARBA00022452"/>
    </source>
</evidence>
<evidence type="ECO:0000256" key="9">
    <source>
        <dbReference type="ARBA" id="ARBA00033063"/>
    </source>
</evidence>
<dbReference type="Pfam" id="PF17243">
    <property type="entry name" value="POTRA_TamA_1"/>
    <property type="match status" value="1"/>
</dbReference>
<dbReference type="InterPro" id="IPR000184">
    <property type="entry name" value="Bac_surfAg_D15"/>
</dbReference>
<dbReference type="InterPro" id="IPR035243">
    <property type="entry name" value="TamA_POTRA_Dom_1"/>
</dbReference>
<dbReference type="GO" id="GO:0097347">
    <property type="term" value="C:TAM protein secretion complex"/>
    <property type="evidence" value="ECO:0007669"/>
    <property type="project" value="TreeGrafter"/>
</dbReference>
<proteinExistence type="inferred from homology"/>
<comment type="similarity">
    <text evidence="2">Belongs to the TamA family.</text>
</comment>
<dbReference type="PANTHER" id="PTHR12815">
    <property type="entry name" value="SORTING AND ASSEMBLY MACHINERY SAMM50 PROTEIN FAMILY MEMBER"/>
    <property type="match status" value="1"/>
</dbReference>
<dbReference type="AlphaFoldDB" id="A0A5N0TDD4"/>
<name>A0A5N0TDD4_9GAMM</name>
<comment type="caution">
    <text evidence="13">The sequence shown here is derived from an EMBL/GenBank/DDBJ whole genome shotgun (WGS) entry which is preliminary data.</text>
</comment>
<dbReference type="GO" id="GO:0009279">
    <property type="term" value="C:cell outer membrane"/>
    <property type="evidence" value="ECO:0007669"/>
    <property type="project" value="UniProtKB-SubCell"/>
</dbReference>
<organism evidence="13 14">
    <name type="scientific">Marinihelvus fidelis</name>
    <dbReference type="NCBI Taxonomy" id="2613842"/>
    <lineage>
        <taxon>Bacteria</taxon>
        <taxon>Pseudomonadati</taxon>
        <taxon>Pseudomonadota</taxon>
        <taxon>Gammaproteobacteria</taxon>
        <taxon>Chromatiales</taxon>
        <taxon>Wenzhouxiangellaceae</taxon>
        <taxon>Marinihelvus</taxon>
    </lineage>
</organism>
<keyword evidence="7" id="KW-0472">Membrane</keyword>
<dbReference type="PANTHER" id="PTHR12815:SF47">
    <property type="entry name" value="TRANSLOCATION AND ASSEMBLY MODULE SUBUNIT TAMA"/>
    <property type="match status" value="1"/>
</dbReference>
<dbReference type="Gene3D" id="2.40.160.50">
    <property type="entry name" value="membrane protein fhac: a member of the omp85/tpsb transporter family"/>
    <property type="match status" value="1"/>
</dbReference>
<feature type="domain" description="Bacterial surface antigen (D15)" evidence="11">
    <location>
        <begin position="485"/>
        <end position="651"/>
    </location>
</feature>
<feature type="domain" description="TamA POTRA" evidence="12">
    <location>
        <begin position="45"/>
        <end position="124"/>
    </location>
</feature>
<keyword evidence="14" id="KW-1185">Reference proteome</keyword>
<keyword evidence="5" id="KW-0812">Transmembrane</keyword>
<gene>
    <name evidence="13" type="ORF">F3N42_07930</name>
</gene>
<protein>
    <recommendedName>
        <fullName evidence="3">Translocation and assembly module subunit TamA</fullName>
    </recommendedName>
    <alternativeName>
        <fullName evidence="9">Autotransporter assembly factor TamA</fullName>
    </alternativeName>
</protein>
<dbReference type="Proteomes" id="UP000325372">
    <property type="component" value="Unassembled WGS sequence"/>
</dbReference>
<evidence type="ECO:0000256" key="7">
    <source>
        <dbReference type="ARBA" id="ARBA00023136"/>
    </source>
</evidence>
<evidence type="ECO:0000256" key="1">
    <source>
        <dbReference type="ARBA" id="ARBA00004442"/>
    </source>
</evidence>
<evidence type="ECO:0000259" key="11">
    <source>
        <dbReference type="Pfam" id="PF01103"/>
    </source>
</evidence>
<evidence type="ECO:0000256" key="10">
    <source>
        <dbReference type="ARBA" id="ARBA00093548"/>
    </source>
</evidence>
<reference evidence="13 14" key="1">
    <citation type="submission" date="2019-09" db="EMBL/GenBank/DDBJ databases">
        <title>Wenzhouxiangella sp. Genome sequencing and assembly.</title>
        <authorList>
            <person name="Zhang R."/>
        </authorList>
    </citation>
    <scope>NUCLEOTIDE SEQUENCE [LARGE SCALE GENOMIC DNA]</scope>
    <source>
        <strain evidence="13 14">W260</strain>
    </source>
</reference>
<comment type="subunit">
    <text evidence="10">Interacts with TamB to form the translocation and assembly module (TAM).</text>
</comment>
<dbReference type="Pfam" id="PF01103">
    <property type="entry name" value="Omp85"/>
    <property type="match status" value="1"/>
</dbReference>
<dbReference type="EMBL" id="VYXP01000004">
    <property type="protein sequence ID" value="KAA9132087.1"/>
    <property type="molecule type" value="Genomic_DNA"/>
</dbReference>
<evidence type="ECO:0000259" key="12">
    <source>
        <dbReference type="Pfam" id="PF17243"/>
    </source>
</evidence>
<evidence type="ECO:0000313" key="14">
    <source>
        <dbReference type="Proteomes" id="UP000325372"/>
    </source>
</evidence>
<keyword evidence="4" id="KW-1134">Transmembrane beta strand</keyword>
<dbReference type="GO" id="GO:0009306">
    <property type="term" value="P:protein secretion"/>
    <property type="evidence" value="ECO:0007669"/>
    <property type="project" value="TreeGrafter"/>
</dbReference>
<comment type="subcellular location">
    <subcellularLocation>
        <location evidence="1">Cell outer membrane</location>
    </subcellularLocation>
</comment>
<evidence type="ECO:0000256" key="6">
    <source>
        <dbReference type="ARBA" id="ARBA00022729"/>
    </source>
</evidence>